<reference evidence="1" key="1">
    <citation type="journal article" date="2023" name="Genome Biol. Evol.">
        <title>Long-read-based Genome Assembly of Drosophila gunungcola Reveals Fewer Chemosensory Genes in Flower-breeding Species.</title>
        <authorList>
            <person name="Negi A."/>
            <person name="Liao B.Y."/>
            <person name="Yeh S.D."/>
        </authorList>
    </citation>
    <scope>NUCLEOTIDE SEQUENCE</scope>
    <source>
        <strain evidence="1">Sukarami</strain>
    </source>
</reference>
<keyword evidence="2" id="KW-1185">Reference proteome</keyword>
<organism evidence="1 2">
    <name type="scientific">Drosophila gunungcola</name>
    <name type="common">fruit fly</name>
    <dbReference type="NCBI Taxonomy" id="103775"/>
    <lineage>
        <taxon>Eukaryota</taxon>
        <taxon>Metazoa</taxon>
        <taxon>Ecdysozoa</taxon>
        <taxon>Arthropoda</taxon>
        <taxon>Hexapoda</taxon>
        <taxon>Insecta</taxon>
        <taxon>Pterygota</taxon>
        <taxon>Neoptera</taxon>
        <taxon>Endopterygota</taxon>
        <taxon>Diptera</taxon>
        <taxon>Brachycera</taxon>
        <taxon>Muscomorpha</taxon>
        <taxon>Ephydroidea</taxon>
        <taxon>Drosophilidae</taxon>
        <taxon>Drosophila</taxon>
        <taxon>Sophophora</taxon>
    </lineage>
</organism>
<dbReference type="AlphaFoldDB" id="A0A9Q0BK01"/>
<evidence type="ECO:0000313" key="1">
    <source>
        <dbReference type="EMBL" id="KAI8034987.1"/>
    </source>
</evidence>
<proteinExistence type="predicted"/>
<accession>A0A9Q0BK01</accession>
<sequence>MRPLAECLSTPKELSFISEFFKTILKDMHGMKRLTKILLERGSDNIHWQRTKFRPMMRAIRDIITWRRPKNATGT</sequence>
<name>A0A9Q0BK01_9MUSC</name>
<protein>
    <submittedName>
        <fullName evidence="1">Uncharacterized protein</fullName>
    </submittedName>
</protein>
<comment type="caution">
    <text evidence="1">The sequence shown here is derived from an EMBL/GenBank/DDBJ whole genome shotgun (WGS) entry which is preliminary data.</text>
</comment>
<dbReference type="EMBL" id="JAMKOV010000051">
    <property type="protein sequence ID" value="KAI8034987.1"/>
    <property type="molecule type" value="Genomic_DNA"/>
</dbReference>
<gene>
    <name evidence="1" type="ORF">M5D96_012210</name>
</gene>
<dbReference type="Proteomes" id="UP001059596">
    <property type="component" value="Unassembled WGS sequence"/>
</dbReference>
<evidence type="ECO:0000313" key="2">
    <source>
        <dbReference type="Proteomes" id="UP001059596"/>
    </source>
</evidence>